<keyword evidence="5" id="KW-1185">Reference proteome</keyword>
<dbReference type="GO" id="GO:0019853">
    <property type="term" value="P:L-ascorbic acid biosynthetic process"/>
    <property type="evidence" value="ECO:0007669"/>
    <property type="project" value="TreeGrafter"/>
</dbReference>
<accession>A0A232EJE4</accession>
<dbReference type="Proteomes" id="UP000215335">
    <property type="component" value="Unassembled WGS sequence"/>
</dbReference>
<dbReference type="InterPro" id="IPR005511">
    <property type="entry name" value="SMP-30"/>
</dbReference>
<dbReference type="STRING" id="543379.A0A232EJE4"/>
<evidence type="ECO:0000313" key="4">
    <source>
        <dbReference type="EMBL" id="OXU18487.1"/>
    </source>
</evidence>
<organism evidence="4 5">
    <name type="scientific">Trichomalopsis sarcophagae</name>
    <dbReference type="NCBI Taxonomy" id="543379"/>
    <lineage>
        <taxon>Eukaryota</taxon>
        <taxon>Metazoa</taxon>
        <taxon>Ecdysozoa</taxon>
        <taxon>Arthropoda</taxon>
        <taxon>Hexapoda</taxon>
        <taxon>Insecta</taxon>
        <taxon>Pterygota</taxon>
        <taxon>Neoptera</taxon>
        <taxon>Endopterygota</taxon>
        <taxon>Hymenoptera</taxon>
        <taxon>Apocrita</taxon>
        <taxon>Proctotrupomorpha</taxon>
        <taxon>Chalcidoidea</taxon>
        <taxon>Pteromalidae</taxon>
        <taxon>Pteromalinae</taxon>
        <taxon>Trichomalopsis</taxon>
    </lineage>
</organism>
<dbReference type="GO" id="GO:0004341">
    <property type="term" value="F:gluconolactonase activity"/>
    <property type="evidence" value="ECO:0007669"/>
    <property type="project" value="TreeGrafter"/>
</dbReference>
<protein>
    <recommendedName>
        <fullName evidence="3">SMP-30/Gluconolactonase/LRE-like region domain-containing protein</fullName>
    </recommendedName>
</protein>
<dbReference type="InterPro" id="IPR011042">
    <property type="entry name" value="6-blade_b-propeller_TolB-like"/>
</dbReference>
<dbReference type="InterPro" id="IPR013658">
    <property type="entry name" value="SGL"/>
</dbReference>
<dbReference type="PRINTS" id="PR01790">
    <property type="entry name" value="SMP30FAMILY"/>
</dbReference>
<dbReference type="Pfam" id="PF08450">
    <property type="entry name" value="SGL"/>
    <property type="match status" value="1"/>
</dbReference>
<dbReference type="GO" id="GO:0005509">
    <property type="term" value="F:calcium ion binding"/>
    <property type="evidence" value="ECO:0007669"/>
    <property type="project" value="TreeGrafter"/>
</dbReference>
<gene>
    <name evidence="4" type="ORF">TSAR_008681</name>
</gene>
<dbReference type="Gene3D" id="2.120.10.30">
    <property type="entry name" value="TolB, C-terminal domain"/>
    <property type="match status" value="1"/>
</dbReference>
<feature type="domain" description="SMP-30/Gluconolactonase/LRE-like region" evidence="3">
    <location>
        <begin position="18"/>
        <end position="82"/>
    </location>
</feature>
<comment type="cofactor">
    <cofactor evidence="2">
        <name>Zn(2+)</name>
        <dbReference type="ChEBI" id="CHEBI:29105"/>
    </cofactor>
    <text evidence="2">Binds 1 divalent metal cation per subunit.</text>
</comment>
<dbReference type="EMBL" id="NNAY01004021">
    <property type="protein sequence ID" value="OXU18487.1"/>
    <property type="molecule type" value="Genomic_DNA"/>
</dbReference>
<dbReference type="OrthoDB" id="423498at2759"/>
<dbReference type="PANTHER" id="PTHR10907">
    <property type="entry name" value="REGUCALCIN"/>
    <property type="match status" value="1"/>
</dbReference>
<keyword evidence="2" id="KW-0479">Metal-binding</keyword>
<dbReference type="AlphaFoldDB" id="A0A232EJE4"/>
<dbReference type="SUPFAM" id="SSF63829">
    <property type="entry name" value="Calcium-dependent phosphotriesterase"/>
    <property type="match status" value="1"/>
</dbReference>
<evidence type="ECO:0000256" key="1">
    <source>
        <dbReference type="ARBA" id="ARBA00008853"/>
    </source>
</evidence>
<feature type="binding site" evidence="2">
    <location>
        <position position="11"/>
    </location>
    <ligand>
        <name>substrate</name>
    </ligand>
</feature>
<reference evidence="4 5" key="1">
    <citation type="journal article" date="2017" name="Curr. Biol.">
        <title>The Evolution of Venom by Co-option of Single-Copy Genes.</title>
        <authorList>
            <person name="Martinson E.O."/>
            <person name="Mrinalini"/>
            <person name="Kelkar Y.D."/>
            <person name="Chang C.H."/>
            <person name="Werren J.H."/>
        </authorList>
    </citation>
    <scope>NUCLEOTIDE SEQUENCE [LARGE SCALE GENOMIC DNA]</scope>
    <source>
        <strain evidence="4 5">Alberta</strain>
        <tissue evidence="4">Whole body</tissue>
    </source>
</reference>
<sequence>MFQVQRTMGPEIENKVIINRGSLYKIDSTLLTTKIISPVSISNGIAWNIDDSKFYYIDSPTRKIISYNYNSLDGNIIMRTEVNYDGPCEGTFWFSTQAKPIVCHLNLHLTLQLFVNSCRN</sequence>
<feature type="binding site" evidence="2">
    <location>
        <position position="43"/>
    </location>
    <ligand>
        <name>a divalent metal cation</name>
        <dbReference type="ChEBI" id="CHEBI:60240"/>
    </ligand>
</feature>
<comment type="caution">
    <text evidence="4">The sequence shown here is derived from an EMBL/GenBank/DDBJ whole genome shotgun (WGS) entry which is preliminary data.</text>
</comment>
<evidence type="ECO:0000256" key="2">
    <source>
        <dbReference type="PIRSR" id="PIRSR605511-2"/>
    </source>
</evidence>
<dbReference type="PANTHER" id="PTHR10907:SF47">
    <property type="entry name" value="REGUCALCIN"/>
    <property type="match status" value="1"/>
</dbReference>
<keyword evidence="2" id="KW-0862">Zinc</keyword>
<evidence type="ECO:0000259" key="3">
    <source>
        <dbReference type="Pfam" id="PF08450"/>
    </source>
</evidence>
<comment type="similarity">
    <text evidence="1">Belongs to the SMP-30/CGR1 family.</text>
</comment>
<name>A0A232EJE4_9HYME</name>
<proteinExistence type="inferred from homology"/>
<evidence type="ECO:0000313" key="5">
    <source>
        <dbReference type="Proteomes" id="UP000215335"/>
    </source>
</evidence>